<evidence type="ECO:0000313" key="6">
    <source>
        <dbReference type="Proteomes" id="UP000294164"/>
    </source>
</evidence>
<dbReference type="RefSeq" id="WP_130534716.1">
    <property type="nucleotide sequence ID" value="NZ_SHMG01000006.1"/>
</dbReference>
<evidence type="ECO:0000256" key="1">
    <source>
        <dbReference type="ARBA" id="ARBA00022737"/>
    </source>
</evidence>
<protein>
    <submittedName>
        <fullName evidence="5">Uncharacterized protein</fullName>
    </submittedName>
</protein>
<feature type="repeat" description="ANK" evidence="3">
    <location>
        <begin position="78"/>
        <end position="110"/>
    </location>
</feature>
<organism evidence="5 6">
    <name type="scientific">Pseudoxanthomonas winnipegensis</name>
    <dbReference type="NCBI Taxonomy" id="2480810"/>
    <lineage>
        <taxon>Bacteria</taxon>
        <taxon>Pseudomonadati</taxon>
        <taxon>Pseudomonadota</taxon>
        <taxon>Gammaproteobacteria</taxon>
        <taxon>Lysobacterales</taxon>
        <taxon>Lysobacteraceae</taxon>
        <taxon>Pseudoxanthomonas</taxon>
    </lineage>
</organism>
<keyword evidence="4" id="KW-0175">Coiled coil</keyword>
<name>A0A4V2HFX7_9GAMM</name>
<dbReference type="SUPFAM" id="SSF48403">
    <property type="entry name" value="Ankyrin repeat"/>
    <property type="match status" value="1"/>
</dbReference>
<evidence type="ECO:0000256" key="3">
    <source>
        <dbReference type="PROSITE-ProRule" id="PRU00023"/>
    </source>
</evidence>
<feature type="coiled-coil region" evidence="4">
    <location>
        <begin position="20"/>
        <end position="61"/>
    </location>
</feature>
<dbReference type="Pfam" id="PF12796">
    <property type="entry name" value="Ank_2"/>
    <property type="match status" value="1"/>
</dbReference>
<keyword evidence="2 3" id="KW-0040">ANK repeat</keyword>
<comment type="caution">
    <text evidence="5">The sequence shown here is derived from an EMBL/GenBank/DDBJ whole genome shotgun (WGS) entry which is preliminary data.</text>
</comment>
<dbReference type="SMART" id="SM00248">
    <property type="entry name" value="ANK"/>
    <property type="match status" value="2"/>
</dbReference>
<evidence type="ECO:0000313" key="5">
    <source>
        <dbReference type="EMBL" id="TAA41556.1"/>
    </source>
</evidence>
<evidence type="ECO:0000256" key="2">
    <source>
        <dbReference type="ARBA" id="ARBA00023043"/>
    </source>
</evidence>
<dbReference type="PANTHER" id="PTHR24171">
    <property type="entry name" value="ANKYRIN REPEAT DOMAIN-CONTAINING PROTEIN 39-RELATED"/>
    <property type="match status" value="1"/>
</dbReference>
<accession>A0A4V2HFX7</accession>
<dbReference type="OrthoDB" id="5569961at2"/>
<dbReference type="InterPro" id="IPR002110">
    <property type="entry name" value="Ankyrin_rpt"/>
</dbReference>
<feature type="repeat" description="ANK" evidence="3">
    <location>
        <begin position="111"/>
        <end position="143"/>
    </location>
</feature>
<dbReference type="Proteomes" id="UP000294164">
    <property type="component" value="Unassembled WGS sequence"/>
</dbReference>
<reference evidence="5 6" key="1">
    <citation type="submission" date="2019-02" db="EMBL/GenBank/DDBJ databases">
        <title>WGS of Pseudoxanthomonas species novum from clinical isolates.</title>
        <authorList>
            <person name="Bernier A.-M."/>
            <person name="Bernard K."/>
            <person name="Vachon A."/>
        </authorList>
    </citation>
    <scope>NUCLEOTIDE SEQUENCE [LARGE SCALE GENOMIC DNA]</scope>
    <source>
        <strain evidence="5 6">NML130969</strain>
    </source>
</reference>
<gene>
    <name evidence="5" type="ORF">EA655_11480</name>
</gene>
<keyword evidence="1" id="KW-0677">Repeat</keyword>
<dbReference type="PROSITE" id="PS50088">
    <property type="entry name" value="ANK_REPEAT"/>
    <property type="match status" value="2"/>
</dbReference>
<evidence type="ECO:0000256" key="4">
    <source>
        <dbReference type="SAM" id="Coils"/>
    </source>
</evidence>
<proteinExistence type="predicted"/>
<dbReference type="AlphaFoldDB" id="A0A4V2HFX7"/>
<dbReference type="Gene3D" id="1.25.40.20">
    <property type="entry name" value="Ankyrin repeat-containing domain"/>
    <property type="match status" value="1"/>
</dbReference>
<sequence>MGFFKTLAENYKQAKEMKARAEFLDALKALNAELGAANNELEEFKRLREEHEKTSKLVRQESYEVLLKQRDLSLTTPVGDTLVHLTVDMGTADQITELCAQGANVNAQNYLGNTPLHMAFALNNLPAAKALLNAGADPDIKNKFGKSAYDLADDNNVPKTFFIGQ</sequence>
<dbReference type="PROSITE" id="PS50297">
    <property type="entry name" value="ANK_REP_REGION"/>
    <property type="match status" value="1"/>
</dbReference>
<dbReference type="EMBL" id="SHMG01000006">
    <property type="protein sequence ID" value="TAA41556.1"/>
    <property type="molecule type" value="Genomic_DNA"/>
</dbReference>
<dbReference type="InterPro" id="IPR036770">
    <property type="entry name" value="Ankyrin_rpt-contain_sf"/>
</dbReference>